<dbReference type="SUPFAM" id="SSF49464">
    <property type="entry name" value="Carboxypeptidase regulatory domain-like"/>
    <property type="match status" value="1"/>
</dbReference>
<feature type="signal peptide" evidence="7">
    <location>
        <begin position="1"/>
        <end position="19"/>
    </location>
</feature>
<dbReference type="GO" id="GO:0044718">
    <property type="term" value="P:siderophore transmembrane transport"/>
    <property type="evidence" value="ECO:0007669"/>
    <property type="project" value="TreeGrafter"/>
</dbReference>
<keyword evidence="6" id="KW-0998">Cell outer membrane</keyword>
<name>E8V717_TERSS</name>
<dbReference type="InterPro" id="IPR008969">
    <property type="entry name" value="CarboxyPept-like_regulatory"/>
</dbReference>
<dbReference type="STRING" id="401053.AciPR4_0824"/>
<dbReference type="EMBL" id="CP002467">
    <property type="protein sequence ID" value="ADV81657.1"/>
    <property type="molecule type" value="Genomic_DNA"/>
</dbReference>
<keyword evidence="4" id="KW-0812">Transmembrane</keyword>
<sequence>MKKILVCCAVLFCAMVGRAQVANNTSLVGTVTDPSGGVVAGAKVTAINEGTKVSYPGTTNSEGYYSIPFLLPGTYDVTVETPGFQKTVTKGIIVTINVAVRSDAALKVGSENTEVTISADNPPLSTDDALLGETVSQQQVRDLPTVGRQALQLAATASNIVVNGTALTGNPPGNRASGAGSRSITNSISLDGISIMNNLTSTAFIVPNTDALDAVQTQNGNYTAQYGDYLGVHVNEVTKSGTNKFHGTAYDYIQNDGFNARSWLQAKGSPNSELRYNLFGGVVSGPIWKDKAFFLGSYEGLRQHGATYTVNQTVLTARMHTGDFGELCTVFSAAGLCTTGNQLFNPVTHAPYLNNKIPVDPISAKILPYLTLPTSAGVINNWSGNLPTAVNSNSNLERVDYNPTDKMRFFARYAQQSVNNFAQAVNLVNTAYTTSRGRNGAVGYTHIITPKLVNDLHLGFNVVYTQIVNQQYQTNQANAGSALGIPGFTADVDSGNPGLVDMSITNYQGVVQNGTNWFQEDRTLTLYDQINYTLNKHALMAGVSFRKFTIGRNAANLSRGQFTFDQTLMTDPAAAFVAGFPTGLSSPLFQVKGSIGQWRDGFFAQDNWQVTQKFTLQYGLRYELPQVAYSLNGVGRILDPTWTSLYPAAGGTNPANATKYPGFKFSGPQHSNISPRVGFSYRVTDKTVIRGGGGIYYNANQMNSYTLSSTNYPYSANVTNSNAASNIKFTLDNPAIPATTAFGLATSPYSAFTVDYNLPTQRMYQWNVDLGQEVWHNGGFELQYLGSKSLHLDESYYPNQPGPSTAFSNANRPNPNIGNIRVIHNDAIATYNGLTAILRQRMFHNLTANLSYTWSHALDESDSSNDGGTAMWQGHLKLDYGNSSYDIKNRFVGTVTYAFPTLEHHNALIRQTLGGWQANAIVDLRSGSPLNLTLSTDYAHVNGVGTQRPNFVHVPLASTCSRGTVTGTGGSTSNNCLDKTAFAAPANGTFGNLHRNAIYGPGATNTNASLFKNFPIWEQVALQLRVEAFDVFNHPNPGNPNTNIQSPSFGFITGPNTNFTSTGSRILQIAGKINF</sequence>
<dbReference type="Proteomes" id="UP000006844">
    <property type="component" value="Chromosome"/>
</dbReference>
<organism evidence="9 10">
    <name type="scientific">Terriglobus saanensis (strain ATCC BAA-1853 / DSM 23119 / SP1PR4)</name>
    <dbReference type="NCBI Taxonomy" id="401053"/>
    <lineage>
        <taxon>Bacteria</taxon>
        <taxon>Pseudomonadati</taxon>
        <taxon>Acidobacteriota</taxon>
        <taxon>Terriglobia</taxon>
        <taxon>Terriglobales</taxon>
        <taxon>Acidobacteriaceae</taxon>
        <taxon>Terriglobus</taxon>
    </lineage>
</organism>
<gene>
    <name evidence="9" type="ordered locus">AciPR4_0824</name>
</gene>
<evidence type="ECO:0000256" key="3">
    <source>
        <dbReference type="ARBA" id="ARBA00022452"/>
    </source>
</evidence>
<dbReference type="SUPFAM" id="SSF56935">
    <property type="entry name" value="Porins"/>
    <property type="match status" value="1"/>
</dbReference>
<evidence type="ECO:0000256" key="4">
    <source>
        <dbReference type="ARBA" id="ARBA00022692"/>
    </source>
</evidence>
<evidence type="ECO:0000313" key="10">
    <source>
        <dbReference type="Proteomes" id="UP000006844"/>
    </source>
</evidence>
<dbReference type="InterPro" id="IPR057601">
    <property type="entry name" value="Oar-like_b-barrel"/>
</dbReference>
<proteinExistence type="predicted"/>
<protein>
    <submittedName>
        <fullName evidence="9">Cna B domain protein</fullName>
    </submittedName>
</protein>
<evidence type="ECO:0000256" key="2">
    <source>
        <dbReference type="ARBA" id="ARBA00022448"/>
    </source>
</evidence>
<dbReference type="RefSeq" id="WP_013567390.1">
    <property type="nucleotide sequence ID" value="NC_014963.1"/>
</dbReference>
<feature type="chain" id="PRO_5003229040" evidence="7">
    <location>
        <begin position="20"/>
        <end position="1075"/>
    </location>
</feature>
<dbReference type="HOGENOM" id="CLU_006298_0_0_0"/>
<dbReference type="Gene3D" id="2.40.170.20">
    <property type="entry name" value="TonB-dependent receptor, beta-barrel domain"/>
    <property type="match status" value="1"/>
</dbReference>
<dbReference type="PANTHER" id="PTHR30069:SF46">
    <property type="entry name" value="OAR PROTEIN"/>
    <property type="match status" value="1"/>
</dbReference>
<keyword evidence="5" id="KW-0472">Membrane</keyword>
<evidence type="ECO:0000256" key="5">
    <source>
        <dbReference type="ARBA" id="ARBA00023136"/>
    </source>
</evidence>
<keyword evidence="3" id="KW-1134">Transmembrane beta strand</keyword>
<dbReference type="Pfam" id="PF25183">
    <property type="entry name" value="OMP_b-brl_4"/>
    <property type="match status" value="1"/>
</dbReference>
<dbReference type="Pfam" id="PF13620">
    <property type="entry name" value="CarboxypepD_reg"/>
    <property type="match status" value="1"/>
</dbReference>
<evidence type="ECO:0000259" key="8">
    <source>
        <dbReference type="Pfam" id="PF25183"/>
    </source>
</evidence>
<evidence type="ECO:0000313" key="9">
    <source>
        <dbReference type="EMBL" id="ADV81657.1"/>
    </source>
</evidence>
<dbReference type="GO" id="GO:0009279">
    <property type="term" value="C:cell outer membrane"/>
    <property type="evidence" value="ECO:0007669"/>
    <property type="project" value="UniProtKB-SubCell"/>
</dbReference>
<keyword evidence="2" id="KW-0813">Transport</keyword>
<evidence type="ECO:0000256" key="1">
    <source>
        <dbReference type="ARBA" id="ARBA00004571"/>
    </source>
</evidence>
<keyword evidence="10" id="KW-1185">Reference proteome</keyword>
<dbReference type="KEGG" id="tsa:AciPR4_0824"/>
<accession>E8V717</accession>
<dbReference type="Gene3D" id="2.60.40.1120">
    <property type="entry name" value="Carboxypeptidase-like, regulatory domain"/>
    <property type="match status" value="1"/>
</dbReference>
<dbReference type="InterPro" id="IPR036942">
    <property type="entry name" value="Beta-barrel_TonB_sf"/>
</dbReference>
<keyword evidence="7" id="KW-0732">Signal</keyword>
<dbReference type="AlphaFoldDB" id="E8V717"/>
<evidence type="ECO:0000256" key="6">
    <source>
        <dbReference type="ARBA" id="ARBA00023237"/>
    </source>
</evidence>
<feature type="domain" description="TonB-dependent transporter Oar-like beta-barrel" evidence="8">
    <location>
        <begin position="237"/>
        <end position="1068"/>
    </location>
</feature>
<dbReference type="InterPro" id="IPR039426">
    <property type="entry name" value="TonB-dep_rcpt-like"/>
</dbReference>
<dbReference type="GO" id="GO:0015344">
    <property type="term" value="F:siderophore uptake transmembrane transporter activity"/>
    <property type="evidence" value="ECO:0007669"/>
    <property type="project" value="TreeGrafter"/>
</dbReference>
<dbReference type="PANTHER" id="PTHR30069">
    <property type="entry name" value="TONB-DEPENDENT OUTER MEMBRANE RECEPTOR"/>
    <property type="match status" value="1"/>
</dbReference>
<reference evidence="9 10" key="1">
    <citation type="journal article" date="2012" name="Stand. Genomic Sci.">
        <title>Complete genome sequence of Terriglobus saanensis type strain SP1PR4(T), an Acidobacteria from tundra soil.</title>
        <authorList>
            <person name="Rawat S.R."/>
            <person name="Mannisto M.K."/>
            <person name="Starovoytov V."/>
            <person name="Goodwin L."/>
            <person name="Nolan M."/>
            <person name="Hauser L."/>
            <person name="Land M."/>
            <person name="Davenport K.W."/>
            <person name="Woyke T."/>
            <person name="Haggblom M.M."/>
        </authorList>
    </citation>
    <scope>NUCLEOTIDE SEQUENCE</scope>
    <source>
        <strain evidence="10">ATCC BAA-1853 / DSM 23119 / SP1PR4</strain>
    </source>
</reference>
<evidence type="ECO:0000256" key="7">
    <source>
        <dbReference type="SAM" id="SignalP"/>
    </source>
</evidence>
<dbReference type="eggNOG" id="COG1629">
    <property type="taxonomic scope" value="Bacteria"/>
</dbReference>
<comment type="subcellular location">
    <subcellularLocation>
        <location evidence="1">Cell outer membrane</location>
        <topology evidence="1">Multi-pass membrane protein</topology>
    </subcellularLocation>
</comment>